<dbReference type="PANTHER" id="PTHR22968">
    <property type="entry name" value="PROTEIN KINASE C, MU"/>
    <property type="match status" value="1"/>
</dbReference>
<dbReference type="GO" id="GO:0004674">
    <property type="term" value="F:protein serine/threonine kinase activity"/>
    <property type="evidence" value="ECO:0007669"/>
    <property type="project" value="UniProtKB-KW"/>
</dbReference>
<name>A0A8S3FU43_9BILA</name>
<evidence type="ECO:0000313" key="2">
    <source>
        <dbReference type="Proteomes" id="UP000681967"/>
    </source>
</evidence>
<dbReference type="GO" id="GO:0035556">
    <property type="term" value="P:intracellular signal transduction"/>
    <property type="evidence" value="ECO:0007669"/>
    <property type="project" value="TreeGrafter"/>
</dbReference>
<dbReference type="EMBL" id="CAJOBH010251926">
    <property type="protein sequence ID" value="CAF5140565.1"/>
    <property type="molecule type" value="Genomic_DNA"/>
</dbReference>
<organism evidence="1 2">
    <name type="scientific">Rotaria magnacalcarata</name>
    <dbReference type="NCBI Taxonomy" id="392030"/>
    <lineage>
        <taxon>Eukaryota</taxon>
        <taxon>Metazoa</taxon>
        <taxon>Spiralia</taxon>
        <taxon>Gnathifera</taxon>
        <taxon>Rotifera</taxon>
        <taxon>Eurotatoria</taxon>
        <taxon>Bdelloidea</taxon>
        <taxon>Philodinida</taxon>
        <taxon>Philodinidae</taxon>
        <taxon>Rotaria</taxon>
    </lineage>
</organism>
<sequence>MNDLFIVILMNDMFDASYFLAVDLISHHLLQVNAGHRLAAANALRHAFFEDYQLYCDLRKLEDSCSCERWLTLDEDDDKWEQYAKDNCVSEKSSAESSLTLTLPTKNFLSVLSASKN</sequence>
<dbReference type="GO" id="GO:0005829">
    <property type="term" value="C:cytosol"/>
    <property type="evidence" value="ECO:0007669"/>
    <property type="project" value="TreeGrafter"/>
</dbReference>
<protein>
    <submittedName>
        <fullName evidence="1">Uncharacterized protein</fullName>
    </submittedName>
</protein>
<proteinExistence type="predicted"/>
<dbReference type="PANTHER" id="PTHR22968:SF24">
    <property type="entry name" value="SERINE_THREONINE-PROTEIN KINASE"/>
    <property type="match status" value="1"/>
</dbReference>
<dbReference type="AlphaFoldDB" id="A0A8S3FU43"/>
<gene>
    <name evidence="1" type="ORF">BYL167_LOCUS70098</name>
</gene>
<dbReference type="Proteomes" id="UP000681967">
    <property type="component" value="Unassembled WGS sequence"/>
</dbReference>
<reference evidence="1" key="1">
    <citation type="submission" date="2021-02" db="EMBL/GenBank/DDBJ databases">
        <authorList>
            <person name="Nowell W R."/>
        </authorList>
    </citation>
    <scope>NUCLEOTIDE SEQUENCE</scope>
</reference>
<comment type="caution">
    <text evidence="1">The sequence shown here is derived from an EMBL/GenBank/DDBJ whole genome shotgun (WGS) entry which is preliminary data.</text>
</comment>
<evidence type="ECO:0000313" key="1">
    <source>
        <dbReference type="EMBL" id="CAF5140565.1"/>
    </source>
</evidence>
<dbReference type="GO" id="GO:0008270">
    <property type="term" value="F:zinc ion binding"/>
    <property type="evidence" value="ECO:0007669"/>
    <property type="project" value="UniProtKB-KW"/>
</dbReference>
<dbReference type="GO" id="GO:0007200">
    <property type="term" value="P:phospholipase C-activating G protein-coupled receptor signaling pathway"/>
    <property type="evidence" value="ECO:0007669"/>
    <property type="project" value="TreeGrafter"/>
</dbReference>
<accession>A0A8S3FU43</accession>